<dbReference type="EMBL" id="JAARZT010000020">
    <property type="protein sequence ID" value="MBC2293731.1"/>
    <property type="molecule type" value="Genomic_DNA"/>
</dbReference>
<name>A0A842FPR7_9LIST</name>
<sequence length="224" mass="26020">MKEVVHFKADPLFIIRTMLQIHVENVLESKLSEAETYALYACIRDLTDEETEELGHEYARINNLESISLSGTAEQREAFYKILIETERYKKLLFENQCQGYAGLGVADIVAKKFYPCAFAGHWKTLISIVKTSYLDVYSGDTAELDAFILQNFIFVGGRNKPNFYLQDDRSNARTLYLTVSKEKDRQMMIDSLEKVEYATRKELENKQFLEIQAMYNQMRAEID</sequence>
<evidence type="ECO:0000313" key="1">
    <source>
        <dbReference type="EMBL" id="MBC2293731.1"/>
    </source>
</evidence>
<organism evidence="1 2">
    <name type="scientific">Listeria booriae</name>
    <dbReference type="NCBI Taxonomy" id="1552123"/>
    <lineage>
        <taxon>Bacteria</taxon>
        <taxon>Bacillati</taxon>
        <taxon>Bacillota</taxon>
        <taxon>Bacilli</taxon>
        <taxon>Bacillales</taxon>
        <taxon>Listeriaceae</taxon>
        <taxon>Listeria</taxon>
    </lineage>
</organism>
<protein>
    <submittedName>
        <fullName evidence="1">Uncharacterized protein</fullName>
    </submittedName>
</protein>
<comment type="caution">
    <text evidence="1">The sequence shown here is derived from an EMBL/GenBank/DDBJ whole genome shotgun (WGS) entry which is preliminary data.</text>
</comment>
<evidence type="ECO:0000313" key="2">
    <source>
        <dbReference type="Proteomes" id="UP000543005"/>
    </source>
</evidence>
<dbReference type="Proteomes" id="UP000543005">
    <property type="component" value="Unassembled WGS sequence"/>
</dbReference>
<accession>A0A842FPR7</accession>
<gene>
    <name evidence="1" type="ORF">HCC36_10875</name>
</gene>
<dbReference type="AlphaFoldDB" id="A0A842FPR7"/>
<proteinExistence type="predicted"/>
<reference evidence="1 2" key="1">
    <citation type="submission" date="2020-03" db="EMBL/GenBank/DDBJ databases">
        <title>Soil Listeria distribution.</title>
        <authorList>
            <person name="Liao J."/>
            <person name="Wiedmann M."/>
        </authorList>
    </citation>
    <scope>NUCLEOTIDE SEQUENCE [LARGE SCALE GENOMIC DNA]</scope>
    <source>
        <strain evidence="1 2">FSL L7-0051</strain>
    </source>
</reference>
<dbReference type="RefSeq" id="WP_185629503.1">
    <property type="nucleotide sequence ID" value="NZ_JAARZT010000020.1"/>
</dbReference>